<protein>
    <submittedName>
        <fullName evidence="1">Uncharacterized protein</fullName>
    </submittedName>
</protein>
<reference evidence="1 2" key="1">
    <citation type="submission" date="2022-01" db="EMBL/GenBank/DDBJ databases">
        <authorList>
            <person name="Xiong W."/>
            <person name="Schranz E."/>
        </authorList>
    </citation>
    <scope>NUCLEOTIDE SEQUENCE [LARGE SCALE GENOMIC DNA]</scope>
</reference>
<evidence type="ECO:0000313" key="2">
    <source>
        <dbReference type="Proteomes" id="UP001157418"/>
    </source>
</evidence>
<dbReference type="Proteomes" id="UP001157418">
    <property type="component" value="Unassembled WGS sequence"/>
</dbReference>
<name>A0AAU9MF95_9ASTR</name>
<dbReference type="AlphaFoldDB" id="A0AAU9MF95"/>
<evidence type="ECO:0000313" key="1">
    <source>
        <dbReference type="EMBL" id="CAH1422794.1"/>
    </source>
</evidence>
<dbReference type="EMBL" id="CAKMRJ010001112">
    <property type="protein sequence ID" value="CAH1422794.1"/>
    <property type="molecule type" value="Genomic_DNA"/>
</dbReference>
<accession>A0AAU9MF95</accession>
<comment type="caution">
    <text evidence="1">The sequence shown here is derived from an EMBL/GenBank/DDBJ whole genome shotgun (WGS) entry which is preliminary data.</text>
</comment>
<keyword evidence="2" id="KW-1185">Reference proteome</keyword>
<sequence length="89" mass="9924">MQQCDRGLKMGHLWCLAGSKRRRKENGSSGMWGLPLVSGDKALTFGCLVIEKGSTDSTTDGAPLVLGWIEEKKKKEWKQRDVRSAIGFR</sequence>
<gene>
    <name evidence="1" type="ORF">LVIROSA_LOCUS10106</name>
</gene>
<proteinExistence type="predicted"/>
<organism evidence="1 2">
    <name type="scientific">Lactuca virosa</name>
    <dbReference type="NCBI Taxonomy" id="75947"/>
    <lineage>
        <taxon>Eukaryota</taxon>
        <taxon>Viridiplantae</taxon>
        <taxon>Streptophyta</taxon>
        <taxon>Embryophyta</taxon>
        <taxon>Tracheophyta</taxon>
        <taxon>Spermatophyta</taxon>
        <taxon>Magnoliopsida</taxon>
        <taxon>eudicotyledons</taxon>
        <taxon>Gunneridae</taxon>
        <taxon>Pentapetalae</taxon>
        <taxon>asterids</taxon>
        <taxon>campanulids</taxon>
        <taxon>Asterales</taxon>
        <taxon>Asteraceae</taxon>
        <taxon>Cichorioideae</taxon>
        <taxon>Cichorieae</taxon>
        <taxon>Lactucinae</taxon>
        <taxon>Lactuca</taxon>
    </lineage>
</organism>